<name>D1NUJ7_9BIFI</name>
<evidence type="ECO:0000313" key="1">
    <source>
        <dbReference type="EMBL" id="EFA22498.1"/>
    </source>
</evidence>
<dbReference type="STRING" id="561180.BIFGAL_03522"/>
<dbReference type="EMBL" id="ABXB03000003">
    <property type="protein sequence ID" value="EFA22498.1"/>
    <property type="molecule type" value="Genomic_DNA"/>
</dbReference>
<dbReference type="AlphaFoldDB" id="D1NUJ7"/>
<reference evidence="1 2" key="1">
    <citation type="submission" date="2009-11" db="EMBL/GenBank/DDBJ databases">
        <authorList>
            <person name="Weinstock G."/>
            <person name="Sodergren E."/>
            <person name="Clifton S."/>
            <person name="Fulton L."/>
            <person name="Fulton B."/>
            <person name="Courtney L."/>
            <person name="Fronick C."/>
            <person name="Harrison M."/>
            <person name="Strong C."/>
            <person name="Farmer C."/>
            <person name="Delahaunty K."/>
            <person name="Markovic C."/>
            <person name="Hall O."/>
            <person name="Minx P."/>
            <person name="Tomlinson C."/>
            <person name="Mitreva M."/>
            <person name="Nelson J."/>
            <person name="Hou S."/>
            <person name="Wollam A."/>
            <person name="Pepin K.H."/>
            <person name="Johnson M."/>
            <person name="Bhonagiri V."/>
            <person name="Nash W.E."/>
            <person name="Warren W."/>
            <person name="Chinwalla A."/>
            <person name="Mardis E.R."/>
            <person name="Wilson R.K."/>
        </authorList>
    </citation>
    <scope>NUCLEOTIDE SEQUENCE [LARGE SCALE GENOMIC DNA]</scope>
    <source>
        <strain evidence="1 2">DSM 20093</strain>
    </source>
</reference>
<dbReference type="Proteomes" id="UP000003656">
    <property type="component" value="Unassembled WGS sequence"/>
</dbReference>
<protein>
    <submittedName>
        <fullName evidence="1">Uncharacterized protein</fullName>
    </submittedName>
</protein>
<organism evidence="1 2">
    <name type="scientific">Bifidobacterium gallicum DSM 20093 = LMG 11596</name>
    <dbReference type="NCBI Taxonomy" id="561180"/>
    <lineage>
        <taxon>Bacteria</taxon>
        <taxon>Bacillati</taxon>
        <taxon>Actinomycetota</taxon>
        <taxon>Actinomycetes</taxon>
        <taxon>Bifidobacteriales</taxon>
        <taxon>Bifidobacteriaceae</taxon>
        <taxon>Bifidobacterium</taxon>
    </lineage>
</organism>
<accession>D1NUJ7</accession>
<evidence type="ECO:0000313" key="2">
    <source>
        <dbReference type="Proteomes" id="UP000003656"/>
    </source>
</evidence>
<comment type="caution">
    <text evidence="1">The sequence shown here is derived from an EMBL/GenBank/DDBJ whole genome shotgun (WGS) entry which is preliminary data.</text>
</comment>
<gene>
    <name evidence="1" type="ORF">BIFGAL_03522</name>
</gene>
<sequence length="42" mass="4445">MGVGRSVFSLEVGFPDHVSQRRCGFVLGSAPFLTTLVSGDAF</sequence>
<proteinExistence type="predicted"/>